<gene>
    <name evidence="2" type="ORF">IV203_019724</name>
</gene>
<dbReference type="GO" id="GO:0003824">
    <property type="term" value="F:catalytic activity"/>
    <property type="evidence" value="ECO:0007669"/>
    <property type="project" value="InterPro"/>
</dbReference>
<dbReference type="AlphaFoldDB" id="A0A9K3LZU6"/>
<dbReference type="OrthoDB" id="566138at2759"/>
<dbReference type="Proteomes" id="UP000693970">
    <property type="component" value="Unassembled WGS sequence"/>
</dbReference>
<sequence length="532" mass="58841">MENQLFDQGILRSMPSINASLHPSPKDSRPQDILSWNAHTISDAIQKERSITCRELMMATLDRIDRINPKCNAIILLKDRQTLLEEATKADEDLLLPLNRGWLHGIPIAIKDLSNAKGIPTTMGGSRLFADTGPATYNDLFVANLIQNGAIIIGKTNTPEGGLGSNTFNDIFGITRNPYNLSRSAGGSSGGAAVAVATGMLAVADGTDNMGSLRNPAGWNNIYSLRPTAGLVPMDAVPETKSVAASVMNHPASTPGPMARTPKDAAMLLQCMVNDLNTFEAKSPFAKKQLPEVPIRVGWLGDWHGYLAYQDGVLNHCQRALERWRDVSSTTDCIVEVCNVHDTFPLFPFEQLWSAYNAVRFATTLEKYSQYFDVDHLIAQRGKLIKEELAWELEQGKSVTEDELGRAKEVHENFCRWLQHVMQEFDALALPSAQVWPFSVDLRYPEQIGEKAVDTHHRWMEVCVPVSFAGLPCVTLPAGFNEDKRLPMGIQLFGRRGDDTNLLRLADSYHELTSDSRSYIAFVESGKADLAE</sequence>
<dbReference type="PANTHER" id="PTHR11895">
    <property type="entry name" value="TRANSAMIDASE"/>
    <property type="match status" value="1"/>
</dbReference>
<dbReference type="InterPro" id="IPR000120">
    <property type="entry name" value="Amidase"/>
</dbReference>
<dbReference type="NCBIfam" id="NF005686">
    <property type="entry name" value="PRK07486.1"/>
    <property type="match status" value="1"/>
</dbReference>
<proteinExistence type="predicted"/>
<protein>
    <submittedName>
        <fullName evidence="2">Amidase</fullName>
    </submittedName>
</protein>
<dbReference type="PANTHER" id="PTHR11895:SF76">
    <property type="entry name" value="INDOLEACETAMIDE HYDROLASE"/>
    <property type="match status" value="1"/>
</dbReference>
<organism evidence="2 3">
    <name type="scientific">Nitzschia inconspicua</name>
    <dbReference type="NCBI Taxonomy" id="303405"/>
    <lineage>
        <taxon>Eukaryota</taxon>
        <taxon>Sar</taxon>
        <taxon>Stramenopiles</taxon>
        <taxon>Ochrophyta</taxon>
        <taxon>Bacillariophyta</taxon>
        <taxon>Bacillariophyceae</taxon>
        <taxon>Bacillariophycidae</taxon>
        <taxon>Bacillariales</taxon>
        <taxon>Bacillariaceae</taxon>
        <taxon>Nitzschia</taxon>
    </lineage>
</organism>
<evidence type="ECO:0000313" key="3">
    <source>
        <dbReference type="Proteomes" id="UP000693970"/>
    </source>
</evidence>
<reference evidence="2" key="1">
    <citation type="journal article" date="2021" name="Sci. Rep.">
        <title>Diploid genomic architecture of Nitzschia inconspicua, an elite biomass production diatom.</title>
        <authorList>
            <person name="Oliver A."/>
            <person name="Podell S."/>
            <person name="Pinowska A."/>
            <person name="Traller J.C."/>
            <person name="Smith S.R."/>
            <person name="McClure R."/>
            <person name="Beliaev A."/>
            <person name="Bohutskyi P."/>
            <person name="Hill E.A."/>
            <person name="Rabines A."/>
            <person name="Zheng H."/>
            <person name="Allen L.Z."/>
            <person name="Kuo A."/>
            <person name="Grigoriev I.V."/>
            <person name="Allen A.E."/>
            <person name="Hazlebeck D."/>
            <person name="Allen E.E."/>
        </authorList>
    </citation>
    <scope>NUCLEOTIDE SEQUENCE</scope>
    <source>
        <strain evidence="2">Hildebrandi</strain>
    </source>
</reference>
<feature type="domain" description="Amidase" evidence="1">
    <location>
        <begin position="55"/>
        <end position="503"/>
    </location>
</feature>
<comment type="caution">
    <text evidence="2">The sequence shown here is derived from an EMBL/GenBank/DDBJ whole genome shotgun (WGS) entry which is preliminary data.</text>
</comment>
<dbReference type="EMBL" id="JAGRRH010000004">
    <property type="protein sequence ID" value="KAG7371154.1"/>
    <property type="molecule type" value="Genomic_DNA"/>
</dbReference>
<name>A0A9K3LZU6_9STRA</name>
<evidence type="ECO:0000313" key="2">
    <source>
        <dbReference type="EMBL" id="KAG7371154.1"/>
    </source>
</evidence>
<evidence type="ECO:0000259" key="1">
    <source>
        <dbReference type="Pfam" id="PF01425"/>
    </source>
</evidence>
<keyword evidence="3" id="KW-1185">Reference proteome</keyword>
<dbReference type="InterPro" id="IPR023631">
    <property type="entry name" value="Amidase_dom"/>
</dbReference>
<reference evidence="2" key="2">
    <citation type="submission" date="2021-04" db="EMBL/GenBank/DDBJ databases">
        <authorList>
            <person name="Podell S."/>
        </authorList>
    </citation>
    <scope>NUCLEOTIDE SEQUENCE</scope>
    <source>
        <strain evidence="2">Hildebrandi</strain>
    </source>
</reference>
<accession>A0A9K3LZU6</accession>
<dbReference type="Pfam" id="PF01425">
    <property type="entry name" value="Amidase"/>
    <property type="match status" value="1"/>
</dbReference>